<dbReference type="EMBL" id="FPAG01000001">
    <property type="protein sequence ID" value="SFS41967.1"/>
    <property type="molecule type" value="Genomic_DNA"/>
</dbReference>
<reference evidence="1 2" key="1">
    <citation type="submission" date="2016-10" db="EMBL/GenBank/DDBJ databases">
        <authorList>
            <person name="de Groot N.N."/>
        </authorList>
    </citation>
    <scope>NUCLEOTIDE SEQUENCE [LARGE SCALE GENOMIC DNA]</scope>
    <source>
        <strain evidence="1 2">CGMCC 1.6114</strain>
    </source>
</reference>
<dbReference type="Proteomes" id="UP000183209">
    <property type="component" value="Unassembled WGS sequence"/>
</dbReference>
<dbReference type="RefSeq" id="WP_074976548.1">
    <property type="nucleotide sequence ID" value="NZ_FPAG01000001.1"/>
</dbReference>
<dbReference type="AlphaFoldDB" id="A0A1I6PP31"/>
<evidence type="ECO:0000313" key="2">
    <source>
        <dbReference type="Proteomes" id="UP000183209"/>
    </source>
</evidence>
<accession>A0A1I6PP31</accession>
<dbReference type="OrthoDB" id="1364277at2"/>
<organism evidence="1 2">
    <name type="scientific">Zhouia amylolytica</name>
    <dbReference type="NCBI Taxonomy" id="376730"/>
    <lineage>
        <taxon>Bacteria</taxon>
        <taxon>Pseudomonadati</taxon>
        <taxon>Bacteroidota</taxon>
        <taxon>Flavobacteriia</taxon>
        <taxon>Flavobacteriales</taxon>
        <taxon>Flavobacteriaceae</taxon>
        <taxon>Zhouia</taxon>
    </lineage>
</organism>
<sequence>MKQLYKYILGGITILSFAQCGSSQKFVSQEEVPFQFGEVLVENWTIENSSDTGVNVFFPVENKVDTAIDSVHFRGQVVKPERIKRGTYLVYIARFRNKKSPGDIIMHADPSKEAANAPPIIIKQSPFELDTDEVVISYVQEGETKYYRISGIKETTPVVYPHKSKN</sequence>
<evidence type="ECO:0000313" key="1">
    <source>
        <dbReference type="EMBL" id="SFS41967.1"/>
    </source>
</evidence>
<gene>
    <name evidence="1" type="ORF">SAMN04487906_0403</name>
</gene>
<name>A0A1I6PP31_9FLAO</name>
<protein>
    <submittedName>
        <fullName evidence="1">Uncharacterized protein</fullName>
    </submittedName>
</protein>
<proteinExistence type="predicted"/>